<dbReference type="GO" id="GO:0007018">
    <property type="term" value="P:microtubule-based movement"/>
    <property type="evidence" value="ECO:0007669"/>
    <property type="project" value="InterPro"/>
</dbReference>
<protein>
    <recommendedName>
        <fullName evidence="10">Kinesin-like protein</fullName>
    </recommendedName>
</protein>
<reference evidence="14" key="1">
    <citation type="journal article" date="2023" name="IScience">
        <title>Live-bearing cockroach genome reveals convergent evolutionary mechanisms linked to viviparity in insects and beyond.</title>
        <authorList>
            <person name="Fouks B."/>
            <person name="Harrison M.C."/>
            <person name="Mikhailova A.A."/>
            <person name="Marchal E."/>
            <person name="English S."/>
            <person name="Carruthers M."/>
            <person name="Jennings E.C."/>
            <person name="Chiamaka E.L."/>
            <person name="Frigard R.A."/>
            <person name="Pippel M."/>
            <person name="Attardo G.M."/>
            <person name="Benoit J.B."/>
            <person name="Bornberg-Bauer E."/>
            <person name="Tobe S.S."/>
        </authorList>
    </citation>
    <scope>NUCLEOTIDE SEQUENCE</scope>
    <source>
        <strain evidence="14">Stay&amp;Tobe</strain>
    </source>
</reference>
<feature type="domain" description="Kinesin motor" evidence="13">
    <location>
        <begin position="114"/>
        <end position="467"/>
    </location>
</feature>
<evidence type="ECO:0000256" key="1">
    <source>
        <dbReference type="ARBA" id="ARBA00004245"/>
    </source>
</evidence>
<keyword evidence="2" id="KW-0963">Cytoplasm</keyword>
<evidence type="ECO:0000256" key="3">
    <source>
        <dbReference type="ARBA" id="ARBA00022701"/>
    </source>
</evidence>
<name>A0AAD8ABG0_DIPPU</name>
<dbReference type="AlphaFoldDB" id="A0AAD8ABG0"/>
<reference evidence="14" key="2">
    <citation type="submission" date="2023-05" db="EMBL/GenBank/DDBJ databases">
        <authorList>
            <person name="Fouks B."/>
        </authorList>
    </citation>
    <scope>NUCLEOTIDE SEQUENCE</scope>
    <source>
        <strain evidence="14">Stay&amp;Tobe</strain>
        <tissue evidence="14">Testes</tissue>
    </source>
</reference>
<keyword evidence="6 11" id="KW-0175">Coiled coil</keyword>
<dbReference type="GO" id="GO:0005874">
    <property type="term" value="C:microtubule"/>
    <property type="evidence" value="ECO:0007669"/>
    <property type="project" value="UniProtKB-KW"/>
</dbReference>
<keyword evidence="3 10" id="KW-0493">Microtubule</keyword>
<dbReference type="GO" id="GO:0008017">
    <property type="term" value="F:microtubule binding"/>
    <property type="evidence" value="ECO:0007669"/>
    <property type="project" value="InterPro"/>
</dbReference>
<evidence type="ECO:0000256" key="6">
    <source>
        <dbReference type="ARBA" id="ARBA00023054"/>
    </source>
</evidence>
<organism evidence="14 15">
    <name type="scientific">Diploptera punctata</name>
    <name type="common">Pacific beetle cockroach</name>
    <dbReference type="NCBI Taxonomy" id="6984"/>
    <lineage>
        <taxon>Eukaryota</taxon>
        <taxon>Metazoa</taxon>
        <taxon>Ecdysozoa</taxon>
        <taxon>Arthropoda</taxon>
        <taxon>Hexapoda</taxon>
        <taxon>Insecta</taxon>
        <taxon>Pterygota</taxon>
        <taxon>Neoptera</taxon>
        <taxon>Polyneoptera</taxon>
        <taxon>Dictyoptera</taxon>
        <taxon>Blattodea</taxon>
        <taxon>Blaberoidea</taxon>
        <taxon>Blaberidae</taxon>
        <taxon>Diplopterinae</taxon>
        <taxon>Diploptera</taxon>
    </lineage>
</organism>
<feature type="non-terminal residue" evidence="14">
    <location>
        <position position="631"/>
    </location>
</feature>
<comment type="caution">
    <text evidence="14">The sequence shown here is derived from an EMBL/GenBank/DDBJ whole genome shotgun (WGS) entry which is preliminary data.</text>
</comment>
<gene>
    <name evidence="14" type="ORF">L9F63_012861</name>
</gene>
<evidence type="ECO:0000313" key="14">
    <source>
        <dbReference type="EMBL" id="KAJ9595968.1"/>
    </source>
</evidence>
<dbReference type="InterPro" id="IPR001752">
    <property type="entry name" value="Kinesin_motor_dom"/>
</dbReference>
<dbReference type="EMBL" id="JASPKZ010002301">
    <property type="protein sequence ID" value="KAJ9595968.1"/>
    <property type="molecule type" value="Genomic_DNA"/>
</dbReference>
<evidence type="ECO:0000256" key="7">
    <source>
        <dbReference type="ARBA" id="ARBA00023175"/>
    </source>
</evidence>
<dbReference type="GO" id="GO:0003777">
    <property type="term" value="F:microtubule motor activity"/>
    <property type="evidence" value="ECO:0007669"/>
    <property type="project" value="InterPro"/>
</dbReference>
<keyword evidence="8" id="KW-0206">Cytoskeleton</keyword>
<feature type="compositionally biased region" description="Basic and acidic residues" evidence="12">
    <location>
        <begin position="17"/>
        <end position="28"/>
    </location>
</feature>
<dbReference type="InterPro" id="IPR036961">
    <property type="entry name" value="Kinesin_motor_dom_sf"/>
</dbReference>
<feature type="binding site" evidence="9">
    <location>
        <begin position="203"/>
        <end position="210"/>
    </location>
    <ligand>
        <name>ATP</name>
        <dbReference type="ChEBI" id="CHEBI:30616"/>
    </ligand>
</feature>
<evidence type="ECO:0000256" key="2">
    <source>
        <dbReference type="ARBA" id="ARBA00022490"/>
    </source>
</evidence>
<evidence type="ECO:0000256" key="10">
    <source>
        <dbReference type="RuleBase" id="RU000394"/>
    </source>
</evidence>
<dbReference type="InterPro" id="IPR027417">
    <property type="entry name" value="P-loop_NTPase"/>
</dbReference>
<dbReference type="Pfam" id="PF00225">
    <property type="entry name" value="Kinesin"/>
    <property type="match status" value="1"/>
</dbReference>
<dbReference type="SMART" id="SM00129">
    <property type="entry name" value="KISc"/>
    <property type="match status" value="1"/>
</dbReference>
<evidence type="ECO:0000259" key="13">
    <source>
        <dbReference type="PROSITE" id="PS50067"/>
    </source>
</evidence>
<dbReference type="PROSITE" id="PS00411">
    <property type="entry name" value="KINESIN_MOTOR_1"/>
    <property type="match status" value="1"/>
</dbReference>
<dbReference type="Proteomes" id="UP001233999">
    <property type="component" value="Unassembled WGS sequence"/>
</dbReference>
<keyword evidence="15" id="KW-1185">Reference proteome</keyword>
<dbReference type="PROSITE" id="PS50067">
    <property type="entry name" value="KINESIN_MOTOR_2"/>
    <property type="match status" value="1"/>
</dbReference>
<dbReference type="PANTHER" id="PTHR47117:SF5">
    <property type="entry name" value="KINESIN-LIKE PROTEIN KIF14"/>
    <property type="match status" value="1"/>
</dbReference>
<dbReference type="InterPro" id="IPR019821">
    <property type="entry name" value="Kinesin_motor_CS"/>
</dbReference>
<keyword evidence="5 9" id="KW-0067">ATP-binding</keyword>
<evidence type="ECO:0000256" key="4">
    <source>
        <dbReference type="ARBA" id="ARBA00022741"/>
    </source>
</evidence>
<dbReference type="GO" id="GO:0005524">
    <property type="term" value="F:ATP binding"/>
    <property type="evidence" value="ECO:0007669"/>
    <property type="project" value="UniProtKB-UniRule"/>
</dbReference>
<feature type="coiled-coil region" evidence="11">
    <location>
        <begin position="482"/>
        <end position="597"/>
    </location>
</feature>
<evidence type="ECO:0000256" key="11">
    <source>
        <dbReference type="SAM" id="Coils"/>
    </source>
</evidence>
<dbReference type="SUPFAM" id="SSF52540">
    <property type="entry name" value="P-loop containing nucleoside triphosphate hydrolases"/>
    <property type="match status" value="1"/>
</dbReference>
<comment type="subcellular location">
    <subcellularLocation>
        <location evidence="1">Cytoplasm</location>
        <location evidence="1">Cytoskeleton</location>
    </subcellularLocation>
</comment>
<comment type="similarity">
    <text evidence="9 10">Belongs to the TRAFAC class myosin-kinesin ATPase superfamily. Kinesin family.</text>
</comment>
<proteinExistence type="inferred from homology"/>
<keyword evidence="7 9" id="KW-0505">Motor protein</keyword>
<dbReference type="PRINTS" id="PR00380">
    <property type="entry name" value="KINESINHEAVY"/>
</dbReference>
<dbReference type="PANTHER" id="PTHR47117">
    <property type="entry name" value="STAR-RELATED LIPID TRANSFER PROTEIN 9"/>
    <property type="match status" value="1"/>
</dbReference>
<evidence type="ECO:0000256" key="12">
    <source>
        <dbReference type="SAM" id="MobiDB-lite"/>
    </source>
</evidence>
<evidence type="ECO:0000313" key="15">
    <source>
        <dbReference type="Proteomes" id="UP001233999"/>
    </source>
</evidence>
<evidence type="ECO:0000256" key="5">
    <source>
        <dbReference type="ARBA" id="ARBA00022840"/>
    </source>
</evidence>
<dbReference type="FunFam" id="3.40.850.10:FF:000042">
    <property type="entry name" value="Kinesin family member 14"/>
    <property type="match status" value="1"/>
</dbReference>
<evidence type="ECO:0000256" key="8">
    <source>
        <dbReference type="ARBA" id="ARBA00023212"/>
    </source>
</evidence>
<evidence type="ECO:0000256" key="9">
    <source>
        <dbReference type="PROSITE-ProRule" id="PRU00283"/>
    </source>
</evidence>
<keyword evidence="4 9" id="KW-0547">Nucleotide-binding</keyword>
<accession>A0AAD8ABG0</accession>
<sequence>MFVYSGDVFPSDTRNASAEKDTECDTPRIRGSSNLVRSTSIPSLKLFSDGARLKPAQTPVTPRHSKPIKRFVSEANLHKPATTPDCYTNVHLETPRIKLEPDDEVISLREETSNLTVGVRVRPLNAKETAGSGVTSVVAVDGSEVKVMCDSGVEHSFTYDHCFWSCDPQHPQFGSQEVVFTTMMQPLIDKAFQGYNTSLFAYGQTGSGKSYSMMGPDVGQEVGIIPRFCQELFDRIASLDDSTVSCSRSVSESACVEVSYFEIYNEKIHDLLAEASDGGKRPPLKVREHPQLGPYVVDLSVHSVSSYKDIQSWLTIGNSQRATAATGMNEKSSRSHSIFSVVLTQTQEEMLNDEQHKLSRRSRVNLVDLAGSERLSQTCASGKRLREGVSINRSLLTLGKVIAALANNSNSKRKVFVPYRDSVLTWLLRESLGGNSRTAMLATISPANIHIDETLATLRYACQARTIVNRVRVNEDPHERLIRELRAEVERLRLVHDDHEKQEEVGSLHKRLIASNKLVAELTEELQKAKHEMQETEENLVSSKLNYEQQVKQLQDSLEQQRAALEEMQRYKSQLEIHEANQLCKQLNINIELQQNQHEGVMVHDLEKRRVLHWKTSTFFQWLQQLRDYTP</sequence>
<dbReference type="Gene3D" id="3.40.850.10">
    <property type="entry name" value="Kinesin motor domain"/>
    <property type="match status" value="1"/>
</dbReference>
<feature type="region of interest" description="Disordered" evidence="12">
    <location>
        <begin position="1"/>
        <end position="33"/>
    </location>
</feature>